<sequence>MISTEDFLSLSVSARTKLLSQLQNAHKRSYANHHTRTKPKINCPFCNSPDFSLNGYSPSGKERFLCKSCNHSFAITTGTPIHAIKKPEKFLKYFNIMSCGYKPLKNMAEETGISLSAAFEWRHKILCAMESMNENYVGITDFRQSEMPFSRKGLKNTEEINENKQFITNVLAVADYRNHNEITVLSVGKLKMADFPDEIQHKLFTQAIVLAPWHKVVSDFFRAGKSSYTLFRPEKPYNRFDVRNADKLHDAMNTYIKQRMKGVSTKYLQTYSAWVERIAGFNKRNTNDWAVLIKNQMAWGRYANQEDSFRYFIENKADIVYKRSFNRNWKTAENFRITSLNRHKQNQDLH</sequence>
<dbReference type="InterPro" id="IPR003220">
    <property type="entry name" value="InsA_N_dom_Znf"/>
</dbReference>
<feature type="domain" description="InsA N-terminal zinc ribbon" evidence="1">
    <location>
        <begin position="41"/>
        <end position="69"/>
    </location>
</feature>
<dbReference type="GO" id="GO:0006313">
    <property type="term" value="P:DNA transposition"/>
    <property type="evidence" value="ECO:0007669"/>
    <property type="project" value="InterPro"/>
</dbReference>
<evidence type="ECO:0000313" key="2">
    <source>
        <dbReference type="EMBL" id="MPM05638.1"/>
    </source>
</evidence>
<gene>
    <name evidence="2" type="ORF">SDC9_51928</name>
</gene>
<dbReference type="EMBL" id="VSSQ01001151">
    <property type="protein sequence ID" value="MPM05638.1"/>
    <property type="molecule type" value="Genomic_DNA"/>
</dbReference>
<evidence type="ECO:0000259" key="1">
    <source>
        <dbReference type="Pfam" id="PF03811"/>
    </source>
</evidence>
<organism evidence="2">
    <name type="scientific">bioreactor metagenome</name>
    <dbReference type="NCBI Taxonomy" id="1076179"/>
    <lineage>
        <taxon>unclassified sequences</taxon>
        <taxon>metagenomes</taxon>
        <taxon>ecological metagenomes</taxon>
    </lineage>
</organism>
<comment type="caution">
    <text evidence="2">The sequence shown here is derived from an EMBL/GenBank/DDBJ whole genome shotgun (WGS) entry which is preliminary data.</text>
</comment>
<reference evidence="2" key="1">
    <citation type="submission" date="2019-08" db="EMBL/GenBank/DDBJ databases">
        <authorList>
            <person name="Kucharzyk K."/>
            <person name="Murdoch R.W."/>
            <person name="Higgins S."/>
            <person name="Loffler F."/>
        </authorList>
    </citation>
    <scope>NUCLEOTIDE SEQUENCE</scope>
</reference>
<proteinExistence type="predicted"/>
<protein>
    <recommendedName>
        <fullName evidence="1">InsA N-terminal zinc ribbon domain-containing protein</fullName>
    </recommendedName>
</protein>
<name>A0A644WQ90_9ZZZZ</name>
<dbReference type="Pfam" id="PF03811">
    <property type="entry name" value="Zn_ribbon_InsA"/>
    <property type="match status" value="1"/>
</dbReference>
<accession>A0A644WQ90</accession>
<dbReference type="AlphaFoldDB" id="A0A644WQ90"/>